<dbReference type="Proteomes" id="UP000373449">
    <property type="component" value="Unassembled WGS sequence"/>
</dbReference>
<keyword evidence="3" id="KW-1185">Reference proteome</keyword>
<dbReference type="STRING" id="1111728.GCA_000427805_02847"/>
<dbReference type="Proteomes" id="UP000224974">
    <property type="component" value="Unassembled WGS sequence"/>
</dbReference>
<accession>A0A2C6DN29</accession>
<dbReference type="EMBL" id="CAADJA010000002">
    <property type="protein sequence ID" value="VFS52623.1"/>
    <property type="molecule type" value="Genomic_DNA"/>
</dbReference>
<proteinExistence type="predicted"/>
<reference evidence="2 4" key="3">
    <citation type="submission" date="2019-03" db="EMBL/GenBank/DDBJ databases">
        <authorList>
            <consortium name="Pathogen Informatics"/>
        </authorList>
    </citation>
    <scope>NUCLEOTIDE SEQUENCE [LARGE SCALE GENOMIC DNA]</scope>
    <source>
        <strain evidence="2 4">NCTC12282</strain>
    </source>
</reference>
<evidence type="ECO:0000313" key="3">
    <source>
        <dbReference type="Proteomes" id="UP000224974"/>
    </source>
</evidence>
<organism evidence="1 3">
    <name type="scientific">Budvicia aquatica</name>
    <dbReference type="NCBI Taxonomy" id="82979"/>
    <lineage>
        <taxon>Bacteria</taxon>
        <taxon>Pseudomonadati</taxon>
        <taxon>Pseudomonadota</taxon>
        <taxon>Gammaproteobacteria</taxon>
        <taxon>Enterobacterales</taxon>
        <taxon>Budviciaceae</taxon>
        <taxon>Budvicia</taxon>
    </lineage>
</organism>
<protein>
    <submittedName>
        <fullName evidence="1">Uncharacterized protein</fullName>
    </submittedName>
</protein>
<evidence type="ECO:0000313" key="2">
    <source>
        <dbReference type="EMBL" id="VFS52623.1"/>
    </source>
</evidence>
<evidence type="ECO:0000313" key="1">
    <source>
        <dbReference type="EMBL" id="PHI31748.1"/>
    </source>
</evidence>
<gene>
    <name evidence="1" type="ORF">CRN84_21655</name>
    <name evidence="2" type="ORF">NCTC12282_05913</name>
</gene>
<sequence length="131" mass="15288">MSQFILIPIKLKYEDNLNHLDFLSPVDSKFLEDISHCLDLYSKNFHLYTVNDFDSICMDAQQSLAEGKSIEDTNLFFILNVILKITTEFFVWYGNEYHELDIVTTMDKAIENIVESLKNSSGEIYLHYKCS</sequence>
<evidence type="ECO:0000313" key="4">
    <source>
        <dbReference type="Proteomes" id="UP000373449"/>
    </source>
</evidence>
<dbReference type="OrthoDB" id="10012152at2"/>
<dbReference type="RefSeq" id="WP_029095251.1">
    <property type="nucleotide sequence ID" value="NZ_CAADJA010000002.1"/>
</dbReference>
<name>A0A2C6DN29_9GAMM</name>
<dbReference type="EMBL" id="PDDX01000001">
    <property type="protein sequence ID" value="PHI31748.1"/>
    <property type="molecule type" value="Genomic_DNA"/>
</dbReference>
<reference evidence="3" key="2">
    <citation type="submission" date="2017-09" db="EMBL/GenBank/DDBJ databases">
        <title>FDA dAtabase for Regulatory Grade micrObial Sequences (FDA-ARGOS): Supporting development and validation of Infectious Disease Dx tests.</title>
        <authorList>
            <person name="Minogue T."/>
            <person name="Wolcott M."/>
            <person name="Wasieloski L."/>
            <person name="Aguilar W."/>
            <person name="Moore D."/>
            <person name="Tallon L."/>
            <person name="Sadzewicz L."/>
            <person name="Ott S."/>
            <person name="Zhao X."/>
            <person name="Nagaraj S."/>
            <person name="Vavikolanu K."/>
            <person name="Aluvathingal J."/>
            <person name="Nadendla S."/>
            <person name="Sichtig H."/>
        </authorList>
    </citation>
    <scope>NUCLEOTIDE SEQUENCE [LARGE SCALE GENOMIC DNA]</scope>
    <source>
        <strain evidence="3">FDAARGOS_387</strain>
    </source>
</reference>
<reference evidence="1" key="1">
    <citation type="submission" date="2017-09" db="EMBL/GenBank/DDBJ databases">
        <title>FDA dAtabase for Regulatory Grade micrObial Sequences (FDA-ARGOS): Supporting development and validation of Infectious Disease Dx tests.</title>
        <authorList>
            <person name="Minogue T."/>
            <person name="Wolcott M."/>
            <person name="Wasieloski L."/>
            <person name="Aguilar W."/>
            <person name="Moore D."/>
            <person name="Tallon L.J."/>
            <person name="Sadzewicz L."/>
            <person name="Ott S."/>
            <person name="Zhao X."/>
            <person name="Nagaraj S."/>
            <person name="Vavikolanu K."/>
            <person name="Aluvathingal J."/>
            <person name="Nadendla S."/>
            <person name="Sichtig H."/>
        </authorList>
    </citation>
    <scope>NUCLEOTIDE SEQUENCE</scope>
    <source>
        <strain evidence="1">FDAARGOS_387</strain>
    </source>
</reference>
<dbReference type="AlphaFoldDB" id="A0A2C6DN29"/>